<proteinExistence type="predicted"/>
<dbReference type="EMBL" id="FQUJ01000017">
    <property type="protein sequence ID" value="SHF64998.1"/>
    <property type="molecule type" value="Genomic_DNA"/>
</dbReference>
<feature type="transmembrane region" description="Helical" evidence="1">
    <location>
        <begin position="20"/>
        <end position="42"/>
    </location>
</feature>
<evidence type="ECO:0000313" key="3">
    <source>
        <dbReference type="Proteomes" id="UP000184346"/>
    </source>
</evidence>
<keyword evidence="1" id="KW-0472">Membrane</keyword>
<dbReference type="AlphaFoldDB" id="A0A1M5DD40"/>
<reference evidence="2 3" key="1">
    <citation type="submission" date="2016-11" db="EMBL/GenBank/DDBJ databases">
        <authorList>
            <person name="Jaros S."/>
            <person name="Januszkiewicz K."/>
            <person name="Wedrychowicz H."/>
        </authorList>
    </citation>
    <scope>NUCLEOTIDE SEQUENCE [LARGE SCALE GENOMIC DNA]</scope>
    <source>
        <strain evidence="2 3">DSM 19980</strain>
    </source>
</reference>
<dbReference type="Proteomes" id="UP000184346">
    <property type="component" value="Unassembled WGS sequence"/>
</dbReference>
<sequence length="253" mass="27817">MKLSTLAQKGRLARQRGVGLIELMISIAIGLILVVLVSSYYLSSRQSYQSTVVSSEVTDSQRYAVRLITKQLLLAGYRDYWFSQTEFLALPANGSAPAFADGQIVASKAGSDDIWIRFRPAALQNQEIIGCNNQAITEDIDKIVVVQLGVDDDQELFCQRIDNGGAKVPLLDGVEAIAFEYLDDSGTFQPAAAVMNWASVRAVRLNLILRSASLTFDTPTPQSFDWPNVAGNLAFNDNRMRARVARVVALRNL</sequence>
<dbReference type="NCBIfam" id="TIGR02532">
    <property type="entry name" value="IV_pilin_GFxxxE"/>
    <property type="match status" value="1"/>
</dbReference>
<organism evidence="2 3">
    <name type="scientific">Modicisalibacter ilicicola DSM 19980</name>
    <dbReference type="NCBI Taxonomy" id="1121942"/>
    <lineage>
        <taxon>Bacteria</taxon>
        <taxon>Pseudomonadati</taxon>
        <taxon>Pseudomonadota</taxon>
        <taxon>Gammaproteobacteria</taxon>
        <taxon>Oceanospirillales</taxon>
        <taxon>Halomonadaceae</taxon>
        <taxon>Modicisalibacter</taxon>
    </lineage>
</organism>
<keyword evidence="1" id="KW-0812">Transmembrane</keyword>
<evidence type="ECO:0000256" key="1">
    <source>
        <dbReference type="SAM" id="Phobius"/>
    </source>
</evidence>
<dbReference type="Pfam" id="PF16074">
    <property type="entry name" value="PilW"/>
    <property type="match status" value="1"/>
</dbReference>
<dbReference type="STRING" id="1121942.SAMN02745148_03194"/>
<dbReference type="OrthoDB" id="5296662at2"/>
<name>A0A1M5DD40_9GAMM</name>
<dbReference type="InterPro" id="IPR012902">
    <property type="entry name" value="N_methyl_site"/>
</dbReference>
<protein>
    <submittedName>
        <fullName evidence="2">Prepilin-type N-terminal cleavage/methylation domain-containing protein</fullName>
    </submittedName>
</protein>
<dbReference type="InterPro" id="IPR032092">
    <property type="entry name" value="PilW"/>
</dbReference>
<keyword evidence="1" id="KW-1133">Transmembrane helix</keyword>
<evidence type="ECO:0000313" key="2">
    <source>
        <dbReference type="EMBL" id="SHF64998.1"/>
    </source>
</evidence>
<keyword evidence="3" id="KW-1185">Reference proteome</keyword>
<accession>A0A1M5DD40</accession>
<dbReference type="GO" id="GO:0043683">
    <property type="term" value="P:type IV pilus assembly"/>
    <property type="evidence" value="ECO:0007669"/>
    <property type="project" value="InterPro"/>
</dbReference>
<dbReference type="Pfam" id="PF07963">
    <property type="entry name" value="N_methyl"/>
    <property type="match status" value="1"/>
</dbReference>
<gene>
    <name evidence="2" type="ORF">SAMN02745148_03194</name>
</gene>